<organism evidence="1 2">
    <name type="scientific">Natronomicrosphaera hydrolytica</name>
    <dbReference type="NCBI Taxonomy" id="3242702"/>
    <lineage>
        <taxon>Bacteria</taxon>
        <taxon>Pseudomonadati</taxon>
        <taxon>Planctomycetota</taxon>
        <taxon>Phycisphaerae</taxon>
        <taxon>Phycisphaerales</taxon>
        <taxon>Phycisphaeraceae</taxon>
        <taxon>Natronomicrosphaera</taxon>
    </lineage>
</organism>
<dbReference type="InterPro" id="IPR043519">
    <property type="entry name" value="NT_sf"/>
</dbReference>
<evidence type="ECO:0000313" key="1">
    <source>
        <dbReference type="EMBL" id="MFA9478535.1"/>
    </source>
</evidence>
<accession>A0ABV4U4K4</accession>
<keyword evidence="2" id="KW-1185">Reference proteome</keyword>
<dbReference type="EMBL" id="JBGUBD010000005">
    <property type="protein sequence ID" value="MFA9478535.1"/>
    <property type="molecule type" value="Genomic_DNA"/>
</dbReference>
<gene>
    <name evidence="1" type="ORF">ACERK3_09525</name>
</gene>
<protein>
    <submittedName>
        <fullName evidence="1">Uncharacterized protein</fullName>
    </submittedName>
</protein>
<name>A0ABV4U4K4_9BACT</name>
<reference evidence="1 2" key="1">
    <citation type="submission" date="2024-08" db="EMBL/GenBank/DDBJ databases">
        <title>Whole-genome sequencing of halo(alkali)philic microorganisms from hypersaline lakes.</title>
        <authorList>
            <person name="Sorokin D.Y."/>
            <person name="Merkel A.Y."/>
            <person name="Messina E."/>
            <person name="Yakimov M."/>
        </authorList>
    </citation>
    <scope>NUCLEOTIDE SEQUENCE [LARGE SCALE GENOMIC DNA]</scope>
    <source>
        <strain evidence="1 2">AB-hyl4</strain>
    </source>
</reference>
<dbReference type="Proteomes" id="UP001575105">
    <property type="component" value="Unassembled WGS sequence"/>
</dbReference>
<dbReference type="Gene3D" id="3.30.460.10">
    <property type="entry name" value="Beta Polymerase, domain 2"/>
    <property type="match status" value="1"/>
</dbReference>
<comment type="caution">
    <text evidence="1">The sequence shown here is derived from an EMBL/GenBank/DDBJ whole genome shotgun (WGS) entry which is preliminary data.</text>
</comment>
<sequence>MSQTLPGQSRLSYTAASALAEKIRQTLAPACRRIEIAGSIRRRSAWIGDLELVAIPIHQPGLFPGQPGVSLLDQSLDELVEAGRMLRGEKQGPRYKRFVVPGRDPGSGDRRVNVDLFIVTPATWGVQLLIRTGPADFGRRCVTRRSYGGLLRDDCRIAEGRMWRMLATDEPIPPDSKERGELTIIDGYWHVAEPTPEEAMVFEYLGIDYLEPERR</sequence>
<proteinExistence type="predicted"/>
<evidence type="ECO:0000313" key="2">
    <source>
        <dbReference type="Proteomes" id="UP001575105"/>
    </source>
</evidence>
<dbReference type="RefSeq" id="WP_425345461.1">
    <property type="nucleotide sequence ID" value="NZ_JBGUBD010000005.1"/>
</dbReference>
<dbReference type="SUPFAM" id="SSF81301">
    <property type="entry name" value="Nucleotidyltransferase"/>
    <property type="match status" value="1"/>
</dbReference>